<dbReference type="GO" id="GO:0003824">
    <property type="term" value="F:catalytic activity"/>
    <property type="evidence" value="ECO:0007669"/>
    <property type="project" value="InterPro"/>
</dbReference>
<comment type="caution">
    <text evidence="3">The sequence shown here is derived from an EMBL/GenBank/DDBJ whole genome shotgun (WGS) entry which is preliminary data.</text>
</comment>
<dbReference type="InterPro" id="IPR036648">
    <property type="entry name" value="CN_Hdrase_a/SCN_Hdrase_g_sf"/>
</dbReference>
<dbReference type="EMBL" id="AZAC01000011">
    <property type="protein sequence ID" value="KIX14131.1"/>
    <property type="molecule type" value="Genomic_DNA"/>
</dbReference>
<dbReference type="Pfam" id="PF02979">
    <property type="entry name" value="NHase_alpha"/>
    <property type="match status" value="1"/>
</dbReference>
<dbReference type="STRING" id="1429043.X474_08790"/>
<accession>A0A0D2JEQ8</accession>
<proteinExistence type="predicted"/>
<sequence>MSQQEERQKHWARIVAKAWADEDYKKRLLANPHDVFKNEEGLNYPPEASFEVVEQKDDKHVVLVIPPPPPDEVGVEKLESRLADMQCCSCSG</sequence>
<dbReference type="SUPFAM" id="SSF56209">
    <property type="entry name" value="Nitrile hydratase alpha chain"/>
    <property type="match status" value="1"/>
</dbReference>
<evidence type="ECO:0000313" key="3">
    <source>
        <dbReference type="EMBL" id="KIX14131.1"/>
    </source>
</evidence>
<evidence type="ECO:0000256" key="1">
    <source>
        <dbReference type="ARBA" id="ARBA00022723"/>
    </source>
</evidence>
<dbReference type="NCBIfam" id="TIGR03793">
    <property type="entry name" value="leader_NHLP"/>
    <property type="match status" value="1"/>
</dbReference>
<keyword evidence="4" id="KW-1185">Reference proteome</keyword>
<dbReference type="OrthoDB" id="528553at2"/>
<reference evidence="3 4" key="1">
    <citation type="submission" date="2013-11" db="EMBL/GenBank/DDBJ databases">
        <title>Metagenomic analysis of a methanogenic consortium involved in long chain n-alkane degradation.</title>
        <authorList>
            <person name="Davidova I.A."/>
            <person name="Callaghan A.V."/>
            <person name="Wawrik B."/>
            <person name="Pruitt S."/>
            <person name="Marks C."/>
            <person name="Duncan K.E."/>
            <person name="Suflita J.M."/>
        </authorList>
    </citation>
    <scope>NUCLEOTIDE SEQUENCE [LARGE SCALE GENOMIC DNA]</scope>
    <source>
        <strain evidence="3 4">SPR</strain>
    </source>
</reference>
<dbReference type="InParanoid" id="A0A0D2JEQ8"/>
<dbReference type="InterPro" id="IPR022513">
    <property type="entry name" value="TOMM_pelo"/>
</dbReference>
<evidence type="ECO:0000313" key="4">
    <source>
        <dbReference type="Proteomes" id="UP000032233"/>
    </source>
</evidence>
<dbReference type="AlphaFoldDB" id="A0A0D2JEQ8"/>
<dbReference type="GO" id="GO:0046914">
    <property type="term" value="F:transition metal ion binding"/>
    <property type="evidence" value="ECO:0007669"/>
    <property type="project" value="InterPro"/>
</dbReference>
<dbReference type="Proteomes" id="UP000032233">
    <property type="component" value="Unassembled WGS sequence"/>
</dbReference>
<keyword evidence="1" id="KW-0479">Metal-binding</keyword>
<organism evidence="3 4">
    <name type="scientific">Dethiosulfatarculus sandiegensis</name>
    <dbReference type="NCBI Taxonomy" id="1429043"/>
    <lineage>
        <taxon>Bacteria</taxon>
        <taxon>Pseudomonadati</taxon>
        <taxon>Thermodesulfobacteriota</taxon>
        <taxon>Desulfarculia</taxon>
        <taxon>Desulfarculales</taxon>
        <taxon>Desulfarculaceae</taxon>
        <taxon>Dethiosulfatarculus</taxon>
    </lineage>
</organism>
<name>A0A0D2JEQ8_9BACT</name>
<protein>
    <submittedName>
        <fullName evidence="3">Nitrile hydratase-like protein</fullName>
    </submittedName>
</protein>
<evidence type="ECO:0000259" key="2">
    <source>
        <dbReference type="Pfam" id="PF02979"/>
    </source>
</evidence>
<feature type="domain" description="Nitrile hydratase alpha/Thiocyanate hydrolase gamma" evidence="2">
    <location>
        <begin position="8"/>
        <end position="64"/>
    </location>
</feature>
<dbReference type="Gene3D" id="3.90.330.10">
    <property type="entry name" value="Nitrile hydratase alpha /Thiocyanate hydrolase gamma"/>
    <property type="match status" value="1"/>
</dbReference>
<gene>
    <name evidence="3" type="ORF">X474_08790</name>
</gene>
<dbReference type="InterPro" id="IPR004232">
    <property type="entry name" value="CN_Hdrtase_a/SCN_Hdrlase_g"/>
</dbReference>
<dbReference type="RefSeq" id="WP_044347988.1">
    <property type="nucleotide sequence ID" value="NZ_AZAC01000011.1"/>
</dbReference>